<evidence type="ECO:0000313" key="5">
    <source>
        <dbReference type="EMBL" id="CAE10586.1"/>
    </source>
</evidence>
<dbReference type="InterPro" id="IPR000182">
    <property type="entry name" value="GNAT_dom"/>
</dbReference>
<evidence type="ECO:0000313" key="6">
    <source>
        <dbReference type="Proteomes" id="UP000000422"/>
    </source>
</evidence>
<evidence type="ECO:0000256" key="1">
    <source>
        <dbReference type="ARBA" id="ARBA00022679"/>
    </source>
</evidence>
<sequence length="182" mass="21411">MRIETDRLVIRDFEERDAERLYDYLANPPVRCFLDEKINSYDEALRKIRERQGQSDQGDFYAVCLKNAEWLIGEVFWVKEEPDTYSIGWNFNLNYGGKGYATEAVKAAIEELFRGGARRIYAYVEEDNLPSQRLCDRLGMRREGLFLEFISFINNPDGSPRYENTYQYAILKREWLGEGKAT</sequence>
<organism evidence="6">
    <name type="scientific">Wolinella succinogenes (strain ATCC 29543 / DSM 1740 / CCUG 13145 / JCM 31913 / LMG 7466 / NCTC 11488 / FDC 602W)</name>
    <name type="common">Vibrio succinogenes</name>
    <dbReference type="NCBI Taxonomy" id="273121"/>
    <lineage>
        <taxon>Bacteria</taxon>
        <taxon>Pseudomonadati</taxon>
        <taxon>Campylobacterota</taxon>
        <taxon>Epsilonproteobacteria</taxon>
        <taxon>Campylobacterales</taxon>
        <taxon>Helicobacteraceae</taxon>
        <taxon>Wolinella</taxon>
    </lineage>
</organism>
<comment type="similarity">
    <text evidence="3">Belongs to the acetyltransferase family. RimJ subfamily.</text>
</comment>
<reference evidence="5 6" key="1">
    <citation type="journal article" date="2003" name="Proc. Natl. Acad. Sci. U.S.A.">
        <title>Complete genome sequence and analysis of Wolinella succinogenes.</title>
        <authorList>
            <person name="Baar C."/>
            <person name="Eppinger M."/>
            <person name="Raddatz G."/>
            <person name="Simon JM."/>
            <person name="Lanz C."/>
            <person name="Klimmek O."/>
            <person name="Nandakumar R."/>
            <person name="Gross R."/>
            <person name="Rosinus A."/>
            <person name="Keller H."/>
            <person name="Jagtap P."/>
            <person name="Linke B."/>
            <person name="Meyer F."/>
            <person name="Lederer H."/>
            <person name="Schuster S.C."/>
        </authorList>
    </citation>
    <scope>NUCLEOTIDE SEQUENCE [LARGE SCALE GENOMIC DNA]</scope>
    <source>
        <strain evidence="6">ATCC 29543 / DSM 1740 / CCUG 13145 / JCM 31913 / LMG 7466 / NCTC 11488 / FDC 602W</strain>
    </source>
</reference>
<dbReference type="PROSITE" id="PS51186">
    <property type="entry name" value="GNAT"/>
    <property type="match status" value="1"/>
</dbReference>
<gene>
    <name evidence="5" type="ordered locus">WS1543</name>
</gene>
<protein>
    <recommendedName>
        <fullName evidence="4">N-acetyltransferase domain-containing protein</fullName>
    </recommendedName>
</protein>
<dbReference type="Pfam" id="PF13302">
    <property type="entry name" value="Acetyltransf_3"/>
    <property type="match status" value="1"/>
</dbReference>
<keyword evidence="1" id="KW-0808">Transferase</keyword>
<keyword evidence="2" id="KW-0012">Acyltransferase</keyword>
<dbReference type="AlphaFoldDB" id="Q7MRA1"/>
<dbReference type="KEGG" id="wsu:WS1543"/>
<dbReference type="STRING" id="273121.WS1543"/>
<evidence type="ECO:0000256" key="2">
    <source>
        <dbReference type="ARBA" id="ARBA00023315"/>
    </source>
</evidence>
<dbReference type="Proteomes" id="UP000000422">
    <property type="component" value="Chromosome"/>
</dbReference>
<dbReference type="RefSeq" id="WP_011139370.1">
    <property type="nucleotide sequence ID" value="NC_005090.1"/>
</dbReference>
<dbReference type="HOGENOM" id="CLU_013985_3_6_7"/>
<accession>Q7MRA1</accession>
<dbReference type="SUPFAM" id="SSF55729">
    <property type="entry name" value="Acyl-CoA N-acyltransferases (Nat)"/>
    <property type="match status" value="1"/>
</dbReference>
<name>Q7MRA1_WOLSU</name>
<dbReference type="GO" id="GO:0016747">
    <property type="term" value="F:acyltransferase activity, transferring groups other than amino-acyl groups"/>
    <property type="evidence" value="ECO:0007669"/>
    <property type="project" value="InterPro"/>
</dbReference>
<proteinExistence type="inferred from homology"/>
<keyword evidence="6" id="KW-1185">Reference proteome</keyword>
<dbReference type="InterPro" id="IPR051531">
    <property type="entry name" value="N-acetyltransferase"/>
</dbReference>
<dbReference type="eggNOG" id="COG1670">
    <property type="taxonomic scope" value="Bacteria"/>
</dbReference>
<dbReference type="EMBL" id="BX571661">
    <property type="protein sequence ID" value="CAE10586.1"/>
    <property type="molecule type" value="Genomic_DNA"/>
</dbReference>
<feature type="domain" description="N-acetyltransferase" evidence="4">
    <location>
        <begin position="8"/>
        <end position="177"/>
    </location>
</feature>
<dbReference type="Gene3D" id="3.40.630.30">
    <property type="match status" value="1"/>
</dbReference>
<evidence type="ECO:0000256" key="3">
    <source>
        <dbReference type="ARBA" id="ARBA00038502"/>
    </source>
</evidence>
<dbReference type="PANTHER" id="PTHR43792">
    <property type="entry name" value="GNAT FAMILY, PUTATIVE (AFU_ORTHOLOGUE AFUA_3G00765)-RELATED-RELATED"/>
    <property type="match status" value="1"/>
</dbReference>
<dbReference type="PANTHER" id="PTHR43792:SF8">
    <property type="entry name" value="[RIBOSOMAL PROTEIN US5]-ALANINE N-ACETYLTRANSFERASE"/>
    <property type="match status" value="1"/>
</dbReference>
<dbReference type="InterPro" id="IPR016181">
    <property type="entry name" value="Acyl_CoA_acyltransferase"/>
</dbReference>
<evidence type="ECO:0000259" key="4">
    <source>
        <dbReference type="PROSITE" id="PS51186"/>
    </source>
</evidence>